<evidence type="ECO:0000313" key="5">
    <source>
        <dbReference type="Proteomes" id="UP000030700"/>
    </source>
</evidence>
<dbReference type="PROSITE" id="PS50011">
    <property type="entry name" value="PROTEIN_KINASE_DOM"/>
    <property type="match status" value="1"/>
</dbReference>
<protein>
    <submittedName>
        <fullName evidence="4">2-polyprenylphenol 6-hydroxylase</fullName>
    </submittedName>
</protein>
<dbReference type="PANTHER" id="PTHR10566">
    <property type="entry name" value="CHAPERONE-ACTIVITY OF BC1 COMPLEX CABC1 -RELATED"/>
    <property type="match status" value="1"/>
</dbReference>
<proteinExistence type="inferred from homology"/>
<organism evidence="4">
    <name type="scientific">Candidatus Moduliflexus flocculans</name>
    <dbReference type="NCBI Taxonomy" id="1499966"/>
    <lineage>
        <taxon>Bacteria</taxon>
        <taxon>Candidatus Moduliflexota</taxon>
        <taxon>Candidatus Moduliflexia</taxon>
        <taxon>Candidatus Moduliflexales</taxon>
        <taxon>Candidatus Moduliflexaceae</taxon>
    </lineage>
</organism>
<comment type="similarity">
    <text evidence="1">Belongs to the protein kinase superfamily. ADCK protein kinase family.</text>
</comment>
<accession>A0A081BLI7</accession>
<sequence length="556" mass="63753">MSILHTVRNVQRVREITAVLIRHGFGQIIEKLGLEYRILIKKIAKVPAQKELPPHLTTAERARMVLEDLGPTFAKLGQVLSTRPDLLPENFIREFKKLQDRVPAISFREISQQITMTLGKNLDEIFLQFDAKPIASASIGQVHKATLKETGERVVVKVQRPSIRAKIESDLDILYLLARLLENNVPEVRVYSPVGIVEEFDKAIHRELDYAIEAQNILRFRHNFRHDKHIYAPNVYQEYCTRNVLVIEYIEGTKISELIRTHRELEQIARNGFRAILKQIFIDGFFHGDPHPGNLFILPDNRIAFLDFGMMGRVDEEMKDELADLLVAVINRDVPQIAHILAHLGHQDVDVDMRAFRKDVGDIIERYYGVPLQQIYLGKLTRDILDVALRYDIRIPSDYTLMIKALLTIESIGKQLYPDLNPIEEARPMMTKIIKDRWNPQRIMSHSMIGFRNFSFAMRDVPTQVHQILEEVRQGKLRIEFEHVHLERLIMVVDAASNRVSASLIIAALIVGSSIVIHFNRGPMFMDIPVLGVIGFVSAGILGFLLLLSILRSGKF</sequence>
<dbReference type="Gene3D" id="1.10.510.10">
    <property type="entry name" value="Transferase(Phosphotransferase) domain 1"/>
    <property type="match status" value="1"/>
</dbReference>
<evidence type="ECO:0000256" key="1">
    <source>
        <dbReference type="ARBA" id="ARBA00009670"/>
    </source>
</evidence>
<dbReference type="Pfam" id="PF03109">
    <property type="entry name" value="ABC1"/>
    <property type="match status" value="1"/>
</dbReference>
<dbReference type="InterPro" id="IPR000719">
    <property type="entry name" value="Prot_kinase_dom"/>
</dbReference>
<feature type="transmembrane region" description="Helical" evidence="2">
    <location>
        <begin position="531"/>
        <end position="551"/>
    </location>
</feature>
<dbReference type="STRING" id="1499966.U14_02496"/>
<dbReference type="HOGENOM" id="CLU_006533_0_2_0"/>
<evidence type="ECO:0000313" key="4">
    <source>
        <dbReference type="EMBL" id="GAK51253.1"/>
    </source>
</evidence>
<keyword evidence="2" id="KW-0812">Transmembrane</keyword>
<evidence type="ECO:0000256" key="2">
    <source>
        <dbReference type="SAM" id="Phobius"/>
    </source>
</evidence>
<dbReference type="InterPro" id="IPR050154">
    <property type="entry name" value="UbiB_kinase"/>
</dbReference>
<keyword evidence="5" id="KW-1185">Reference proteome</keyword>
<gene>
    <name evidence="4" type="ORF">U14_02496</name>
</gene>
<dbReference type="EMBL" id="DF820457">
    <property type="protein sequence ID" value="GAK51253.1"/>
    <property type="molecule type" value="Genomic_DNA"/>
</dbReference>
<reference evidence="4" key="1">
    <citation type="journal article" date="2015" name="PeerJ">
        <title>First genomic representation of candidate bacterial phylum KSB3 points to enhanced environmental sensing as a trigger of wastewater bulking.</title>
        <authorList>
            <person name="Sekiguchi Y."/>
            <person name="Ohashi A."/>
            <person name="Parks D.H."/>
            <person name="Yamauchi T."/>
            <person name="Tyson G.W."/>
            <person name="Hugenholtz P."/>
        </authorList>
    </citation>
    <scope>NUCLEOTIDE SEQUENCE [LARGE SCALE GENOMIC DNA]</scope>
</reference>
<dbReference type="InterPro" id="IPR011009">
    <property type="entry name" value="Kinase-like_dom_sf"/>
</dbReference>
<feature type="domain" description="Protein kinase" evidence="3">
    <location>
        <begin position="128"/>
        <end position="449"/>
    </location>
</feature>
<feature type="transmembrane region" description="Helical" evidence="2">
    <location>
        <begin position="500"/>
        <end position="519"/>
    </location>
</feature>
<dbReference type="SUPFAM" id="SSF56112">
    <property type="entry name" value="Protein kinase-like (PK-like)"/>
    <property type="match status" value="1"/>
</dbReference>
<dbReference type="PANTHER" id="PTHR10566:SF113">
    <property type="entry name" value="PROTEIN ACTIVITY OF BC1 COMPLEX KINASE 7, CHLOROPLASTIC"/>
    <property type="match status" value="1"/>
</dbReference>
<evidence type="ECO:0000259" key="3">
    <source>
        <dbReference type="PROSITE" id="PS50011"/>
    </source>
</evidence>
<name>A0A081BLI7_9BACT</name>
<dbReference type="AlphaFoldDB" id="A0A081BLI7"/>
<dbReference type="GO" id="GO:0004672">
    <property type="term" value="F:protein kinase activity"/>
    <property type="evidence" value="ECO:0007669"/>
    <property type="project" value="InterPro"/>
</dbReference>
<dbReference type="GO" id="GO:0005524">
    <property type="term" value="F:ATP binding"/>
    <property type="evidence" value="ECO:0007669"/>
    <property type="project" value="InterPro"/>
</dbReference>
<dbReference type="Proteomes" id="UP000030700">
    <property type="component" value="Unassembled WGS sequence"/>
</dbReference>
<keyword evidence="2" id="KW-1133">Transmembrane helix</keyword>
<keyword evidence="2" id="KW-0472">Membrane</keyword>
<dbReference type="CDD" id="cd05121">
    <property type="entry name" value="ABC1_ADCK3-like"/>
    <property type="match status" value="1"/>
</dbReference>
<dbReference type="InterPro" id="IPR004147">
    <property type="entry name" value="ABC1_dom"/>
</dbReference>